<reference evidence="1 2" key="1">
    <citation type="journal article" date="2018" name="Nat. Biotechnol.">
        <title>A standardized bacterial taxonomy based on genome phylogeny substantially revises the tree of life.</title>
        <authorList>
            <person name="Parks D.H."/>
            <person name="Chuvochina M."/>
            <person name="Waite D.W."/>
            <person name="Rinke C."/>
            <person name="Skarshewski A."/>
            <person name="Chaumeil P.A."/>
            <person name="Hugenholtz P."/>
        </authorList>
    </citation>
    <scope>NUCLEOTIDE SEQUENCE [LARGE SCALE GENOMIC DNA]</scope>
    <source>
        <strain evidence="1">UBA11978</strain>
    </source>
</reference>
<gene>
    <name evidence="1" type="ORF">DCW74_06105</name>
</gene>
<dbReference type="AlphaFoldDB" id="A0A350P1X9"/>
<organism evidence="1 2">
    <name type="scientific">Alteromonas australica</name>
    <dbReference type="NCBI Taxonomy" id="589873"/>
    <lineage>
        <taxon>Bacteria</taxon>
        <taxon>Pseudomonadati</taxon>
        <taxon>Pseudomonadota</taxon>
        <taxon>Gammaproteobacteria</taxon>
        <taxon>Alteromonadales</taxon>
        <taxon>Alteromonadaceae</taxon>
        <taxon>Alteromonas/Salinimonas group</taxon>
        <taxon>Alteromonas</taxon>
    </lineage>
</organism>
<dbReference type="Proteomes" id="UP000263517">
    <property type="component" value="Unassembled WGS sequence"/>
</dbReference>
<proteinExistence type="predicted"/>
<name>A0A350P1X9_9ALTE</name>
<evidence type="ECO:0000313" key="2">
    <source>
        <dbReference type="Proteomes" id="UP000263517"/>
    </source>
</evidence>
<sequence>MKDLARELLEYRALYNSVISRINKLEDDTRAEIEIEGLSEDDKGTELILSFCDDITELVGE</sequence>
<comment type="caution">
    <text evidence="1">The sequence shown here is derived from an EMBL/GenBank/DDBJ whole genome shotgun (WGS) entry which is preliminary data.</text>
</comment>
<dbReference type="EMBL" id="DNAN01000207">
    <property type="protein sequence ID" value="HAW75296.1"/>
    <property type="molecule type" value="Genomic_DNA"/>
</dbReference>
<protein>
    <submittedName>
        <fullName evidence="1">Uncharacterized protein</fullName>
    </submittedName>
</protein>
<evidence type="ECO:0000313" key="1">
    <source>
        <dbReference type="EMBL" id="HAW75296.1"/>
    </source>
</evidence>
<accession>A0A350P1X9</accession>